<dbReference type="Gene3D" id="2.30.110.10">
    <property type="entry name" value="Electron Transport, Fmn-binding Protein, Chain A"/>
    <property type="match status" value="1"/>
</dbReference>
<proteinExistence type="predicted"/>
<feature type="domain" description="Pyridoxamine 5'-phosphate oxidase N-terminal" evidence="2">
    <location>
        <begin position="5"/>
        <end position="128"/>
    </location>
</feature>
<evidence type="ECO:0000259" key="2">
    <source>
        <dbReference type="Pfam" id="PF01243"/>
    </source>
</evidence>
<evidence type="ECO:0000313" key="3">
    <source>
        <dbReference type="EMBL" id="MBB4744246.1"/>
    </source>
</evidence>
<keyword evidence="4" id="KW-1185">Reference proteome</keyword>
<gene>
    <name evidence="3" type="ORF">BJY16_007705</name>
</gene>
<evidence type="ECO:0000313" key="4">
    <source>
        <dbReference type="Proteomes" id="UP000546162"/>
    </source>
</evidence>
<dbReference type="RefSeq" id="WP_185044431.1">
    <property type="nucleotide sequence ID" value="NZ_BAABFG010000005.1"/>
</dbReference>
<comment type="caution">
    <text evidence="3">The sequence shown here is derived from an EMBL/GenBank/DDBJ whole genome shotgun (WGS) entry which is preliminary data.</text>
</comment>
<dbReference type="SUPFAM" id="SSF50475">
    <property type="entry name" value="FMN-binding split barrel"/>
    <property type="match status" value="1"/>
</dbReference>
<dbReference type="Proteomes" id="UP000546162">
    <property type="component" value="Unassembled WGS sequence"/>
</dbReference>
<accession>A0A7W7H592</accession>
<reference evidence="3 4" key="1">
    <citation type="submission" date="2020-08" db="EMBL/GenBank/DDBJ databases">
        <title>Sequencing the genomes of 1000 actinobacteria strains.</title>
        <authorList>
            <person name="Klenk H.-P."/>
        </authorList>
    </citation>
    <scope>NUCLEOTIDE SEQUENCE [LARGE SCALE GENOMIC DNA]</scope>
    <source>
        <strain evidence="3 4">DSM 45809</strain>
    </source>
</reference>
<dbReference type="GO" id="GO:0005829">
    <property type="term" value="C:cytosol"/>
    <property type="evidence" value="ECO:0007669"/>
    <property type="project" value="TreeGrafter"/>
</dbReference>
<dbReference type="InterPro" id="IPR011576">
    <property type="entry name" value="Pyridox_Oxase_N"/>
</dbReference>
<dbReference type="GO" id="GO:0016627">
    <property type="term" value="F:oxidoreductase activity, acting on the CH-CH group of donors"/>
    <property type="evidence" value="ECO:0007669"/>
    <property type="project" value="TreeGrafter"/>
</dbReference>
<evidence type="ECO:0000256" key="1">
    <source>
        <dbReference type="ARBA" id="ARBA00023002"/>
    </source>
</evidence>
<dbReference type="Pfam" id="PF01243">
    <property type="entry name" value="PNPOx_N"/>
    <property type="match status" value="1"/>
</dbReference>
<sequence length="129" mass="14710">MSVIPDSHVDLLERPLFGHLGTTRPDGQPQVNPMWFSYDGTYLYFTNTTIRRKFHNVQAEPRISLSVNDPDQPYRYLEVRGVLERTDPDPGAEFFATLADRYGMQFDGPPGDAEHRVVLVVRPTAVSFQ</sequence>
<dbReference type="GO" id="GO:0070967">
    <property type="term" value="F:coenzyme F420 binding"/>
    <property type="evidence" value="ECO:0007669"/>
    <property type="project" value="TreeGrafter"/>
</dbReference>
<dbReference type="AlphaFoldDB" id="A0A7W7H592"/>
<dbReference type="EMBL" id="JACHNB010000001">
    <property type="protein sequence ID" value="MBB4744246.1"/>
    <property type="molecule type" value="Genomic_DNA"/>
</dbReference>
<dbReference type="PANTHER" id="PTHR35176">
    <property type="entry name" value="HEME OXYGENASE HI_0854-RELATED"/>
    <property type="match status" value="1"/>
</dbReference>
<organism evidence="3 4">
    <name type="scientific">Actinoplanes octamycinicus</name>
    <dbReference type="NCBI Taxonomy" id="135948"/>
    <lineage>
        <taxon>Bacteria</taxon>
        <taxon>Bacillati</taxon>
        <taxon>Actinomycetota</taxon>
        <taxon>Actinomycetes</taxon>
        <taxon>Micromonosporales</taxon>
        <taxon>Micromonosporaceae</taxon>
        <taxon>Actinoplanes</taxon>
    </lineage>
</organism>
<dbReference type="InterPro" id="IPR019920">
    <property type="entry name" value="F420-binding_dom_put"/>
</dbReference>
<dbReference type="PANTHER" id="PTHR35176:SF6">
    <property type="entry name" value="HEME OXYGENASE HI_0854-RELATED"/>
    <property type="match status" value="1"/>
</dbReference>
<dbReference type="InterPro" id="IPR052019">
    <property type="entry name" value="F420H2_bilvrd_red/Heme_oxyg"/>
</dbReference>
<keyword evidence="1" id="KW-0560">Oxidoreductase</keyword>
<protein>
    <submittedName>
        <fullName evidence="3">PPOX class probable F420-dependent enzyme</fullName>
    </submittedName>
</protein>
<dbReference type="NCBIfam" id="TIGR03618">
    <property type="entry name" value="Rv1155_F420"/>
    <property type="match status" value="1"/>
</dbReference>
<name>A0A7W7H592_9ACTN</name>
<dbReference type="InterPro" id="IPR012349">
    <property type="entry name" value="Split_barrel_FMN-bd"/>
</dbReference>